<dbReference type="Gene3D" id="3.10.129.10">
    <property type="entry name" value="Hotdog Thioesterase"/>
    <property type="match status" value="1"/>
</dbReference>
<dbReference type="PANTHER" id="PTHR36934">
    <property type="entry name" value="BLR0278 PROTEIN"/>
    <property type="match status" value="1"/>
</dbReference>
<feature type="binding site" evidence="2">
    <location>
        <position position="38"/>
    </location>
    <ligand>
        <name>CoA</name>
        <dbReference type="ChEBI" id="CHEBI:57287"/>
    </ligand>
</feature>
<proteinExistence type="predicted"/>
<feature type="domain" description="Fluoroacetyl-CoA-specific thioesterase-like" evidence="3">
    <location>
        <begin position="3"/>
        <end position="94"/>
    </location>
</feature>
<evidence type="ECO:0000256" key="1">
    <source>
        <dbReference type="PIRSR" id="PIRSR014972-1"/>
    </source>
</evidence>
<dbReference type="InterPro" id="IPR025540">
    <property type="entry name" value="FlK"/>
</dbReference>
<dbReference type="InterPro" id="IPR029069">
    <property type="entry name" value="HotDog_dom_sf"/>
</dbReference>
<keyword evidence="5" id="KW-1185">Reference proteome</keyword>
<comment type="caution">
    <text evidence="4">The sequence shown here is derived from an EMBL/GenBank/DDBJ whole genome shotgun (WGS) entry which is preliminary data.</text>
</comment>
<dbReference type="EMBL" id="JXKQ01000002">
    <property type="protein sequence ID" value="OJG46631.1"/>
    <property type="molecule type" value="Genomic_DNA"/>
</dbReference>
<dbReference type="Pfam" id="PF22636">
    <property type="entry name" value="FlK"/>
    <property type="match status" value="1"/>
</dbReference>
<name>A0A1L8TQN9_9ENTE</name>
<feature type="active site" evidence="1">
    <location>
        <position position="19"/>
    </location>
</feature>
<feature type="binding site" evidence="2">
    <location>
        <position position="38"/>
    </location>
    <ligand>
        <name>substrate</name>
    </ligand>
</feature>
<accession>A0A1L8TQN9</accession>
<feature type="binding site" evidence="2">
    <location>
        <position position="89"/>
    </location>
    <ligand>
        <name>substrate</name>
    </ligand>
</feature>
<evidence type="ECO:0000256" key="2">
    <source>
        <dbReference type="PIRSR" id="PIRSR014972-2"/>
    </source>
</evidence>
<dbReference type="CDD" id="cd03440">
    <property type="entry name" value="hot_dog"/>
    <property type="match status" value="1"/>
</dbReference>
<evidence type="ECO:0000313" key="4">
    <source>
        <dbReference type="EMBL" id="OJG46631.1"/>
    </source>
</evidence>
<dbReference type="AlphaFoldDB" id="A0A1L8TQN9"/>
<feature type="active site" evidence="1">
    <location>
        <position position="45"/>
    </location>
</feature>
<evidence type="ECO:0000313" key="5">
    <source>
        <dbReference type="Proteomes" id="UP000182077"/>
    </source>
</evidence>
<dbReference type="Proteomes" id="UP000182077">
    <property type="component" value="Unassembled WGS sequence"/>
</dbReference>
<organism evidence="4 5">
    <name type="scientific">Enterococcus hermanniensis</name>
    <dbReference type="NCBI Taxonomy" id="249189"/>
    <lineage>
        <taxon>Bacteria</taxon>
        <taxon>Bacillati</taxon>
        <taxon>Bacillota</taxon>
        <taxon>Bacilli</taxon>
        <taxon>Lactobacillales</taxon>
        <taxon>Enterococcaceae</taxon>
        <taxon>Enterococcus</taxon>
    </lineage>
</organism>
<dbReference type="STRING" id="249189.RV04_GL001059"/>
<dbReference type="SUPFAM" id="SSF54637">
    <property type="entry name" value="Thioesterase/thiol ester dehydrase-isomerase"/>
    <property type="match status" value="1"/>
</dbReference>
<dbReference type="PIRSF" id="PIRSF014972">
    <property type="entry name" value="FlK"/>
    <property type="match status" value="1"/>
</dbReference>
<dbReference type="PANTHER" id="PTHR36934:SF1">
    <property type="entry name" value="THIOESTERASE DOMAIN-CONTAINING PROTEIN"/>
    <property type="match status" value="1"/>
</dbReference>
<sequence length="100" mass="10928">MGSGDLEVLATPALVAMMENCSKELLTGYLTAEQTSVGFSLELKHLAPSKVGAVIQVTAEITKQTERKVLFLIQAFQQEQLIGQALHQRVVVKKATFLKN</sequence>
<gene>
    <name evidence="4" type="ORF">RV04_GL001059</name>
</gene>
<protein>
    <recommendedName>
        <fullName evidence="3">Fluoroacetyl-CoA-specific thioesterase-like domain-containing protein</fullName>
    </recommendedName>
</protein>
<dbReference type="InterPro" id="IPR054485">
    <property type="entry name" value="FlK-like_dom"/>
</dbReference>
<feature type="active site" evidence="1">
    <location>
        <position position="11"/>
    </location>
</feature>
<evidence type="ECO:0000259" key="3">
    <source>
        <dbReference type="Pfam" id="PF22636"/>
    </source>
</evidence>
<reference evidence="4 5" key="1">
    <citation type="submission" date="2014-12" db="EMBL/GenBank/DDBJ databases">
        <title>Draft genome sequences of 29 type strains of Enterococci.</title>
        <authorList>
            <person name="Zhong Z."/>
            <person name="Sun Z."/>
            <person name="Liu W."/>
            <person name="Zhang W."/>
            <person name="Zhang H."/>
        </authorList>
    </citation>
    <scope>NUCLEOTIDE SEQUENCE [LARGE SCALE GENOMIC DNA]</scope>
    <source>
        <strain evidence="4 5">DSM 17122</strain>
    </source>
</reference>